<organism evidence="1 2">
    <name type="scientific">Funneliformis caledonium</name>
    <dbReference type="NCBI Taxonomy" id="1117310"/>
    <lineage>
        <taxon>Eukaryota</taxon>
        <taxon>Fungi</taxon>
        <taxon>Fungi incertae sedis</taxon>
        <taxon>Mucoromycota</taxon>
        <taxon>Glomeromycotina</taxon>
        <taxon>Glomeromycetes</taxon>
        <taxon>Glomerales</taxon>
        <taxon>Glomeraceae</taxon>
        <taxon>Funneliformis</taxon>
    </lineage>
</organism>
<proteinExistence type="predicted"/>
<evidence type="ECO:0000313" key="2">
    <source>
        <dbReference type="Proteomes" id="UP000789570"/>
    </source>
</evidence>
<protein>
    <submittedName>
        <fullName evidence="1">8392_t:CDS:1</fullName>
    </submittedName>
</protein>
<dbReference type="EMBL" id="CAJVPQ010018434">
    <property type="protein sequence ID" value="CAG8751066.1"/>
    <property type="molecule type" value="Genomic_DNA"/>
</dbReference>
<feature type="non-terminal residue" evidence="1">
    <location>
        <position position="53"/>
    </location>
</feature>
<dbReference type="AlphaFoldDB" id="A0A9N9NP77"/>
<dbReference type="OrthoDB" id="2445512at2759"/>
<name>A0A9N9NP77_9GLOM</name>
<accession>A0A9N9NP77</accession>
<sequence>MNLIHNYQMVNENHRFFMSNEWSIPDNVKQRIELLHHASIDVSTTCAILKEEF</sequence>
<gene>
    <name evidence="1" type="ORF">FCALED_LOCUS16318</name>
</gene>
<comment type="caution">
    <text evidence="1">The sequence shown here is derived from an EMBL/GenBank/DDBJ whole genome shotgun (WGS) entry which is preliminary data.</text>
</comment>
<dbReference type="Proteomes" id="UP000789570">
    <property type="component" value="Unassembled WGS sequence"/>
</dbReference>
<evidence type="ECO:0000313" key="1">
    <source>
        <dbReference type="EMBL" id="CAG8751066.1"/>
    </source>
</evidence>
<reference evidence="1" key="1">
    <citation type="submission" date="2021-06" db="EMBL/GenBank/DDBJ databases">
        <authorList>
            <person name="Kallberg Y."/>
            <person name="Tangrot J."/>
            <person name="Rosling A."/>
        </authorList>
    </citation>
    <scope>NUCLEOTIDE SEQUENCE</scope>
    <source>
        <strain evidence="1">UK204</strain>
    </source>
</reference>
<keyword evidence="2" id="KW-1185">Reference proteome</keyword>